<evidence type="ECO:0000256" key="1">
    <source>
        <dbReference type="SAM" id="SignalP"/>
    </source>
</evidence>
<evidence type="ECO:0000313" key="4">
    <source>
        <dbReference type="Proteomes" id="UP000199600"/>
    </source>
</evidence>
<dbReference type="GO" id="GO:0019867">
    <property type="term" value="C:outer membrane"/>
    <property type="evidence" value="ECO:0007669"/>
    <property type="project" value="InterPro"/>
</dbReference>
<dbReference type="RefSeq" id="WP_186411271.1">
    <property type="nucleotide sequence ID" value="NZ_FLQY01000201.1"/>
</dbReference>
<gene>
    <name evidence="3" type="ORF">PROAA_280033</name>
</gene>
<keyword evidence="4" id="KW-1185">Reference proteome</keyword>
<protein>
    <submittedName>
        <fullName evidence="3">17 kDa surface antigen</fullName>
    </submittedName>
</protein>
<feature type="signal peptide" evidence="1">
    <location>
        <begin position="1"/>
        <end position="22"/>
    </location>
</feature>
<evidence type="ECO:0000259" key="2">
    <source>
        <dbReference type="Pfam" id="PF05433"/>
    </source>
</evidence>
<organism evidence="3 4">
    <name type="scientific">Candidatus Propionivibrio aalborgensis</name>
    <dbReference type="NCBI Taxonomy" id="1860101"/>
    <lineage>
        <taxon>Bacteria</taxon>
        <taxon>Pseudomonadati</taxon>
        <taxon>Pseudomonadota</taxon>
        <taxon>Betaproteobacteria</taxon>
        <taxon>Rhodocyclales</taxon>
        <taxon>Rhodocyclaceae</taxon>
        <taxon>Propionivibrio</taxon>
    </lineage>
</organism>
<sequence length="147" mass="15086">MFNKFASYLSALALAVMLTACATPGQQPGEMDIRTGIIEQINPVQLQSSHHAGVGAVVGGIAGLGLGSLIGAGTGRDVAMVLGTVGGAFAGNEIQKKYDQPVPGQQIIVRTTNGVLISVTQATNPNLFKGQRVYVEGNGDGARVVPR</sequence>
<feature type="chain" id="PRO_5008381818" evidence="1">
    <location>
        <begin position="23"/>
        <end position="147"/>
    </location>
</feature>
<evidence type="ECO:0000313" key="3">
    <source>
        <dbReference type="EMBL" id="SBT08543.1"/>
    </source>
</evidence>
<proteinExistence type="predicted"/>
<dbReference type="AlphaFoldDB" id="A0A1A8XWZ5"/>
<reference evidence="3 4" key="1">
    <citation type="submission" date="2016-06" db="EMBL/GenBank/DDBJ databases">
        <authorList>
            <person name="Kjaerup R.B."/>
            <person name="Dalgaard T.S."/>
            <person name="Juul-Madsen H.R."/>
        </authorList>
    </citation>
    <scope>NUCLEOTIDE SEQUENCE [LARGE SCALE GENOMIC DNA]</scope>
    <source>
        <strain evidence="3">2</strain>
    </source>
</reference>
<dbReference type="Pfam" id="PF05433">
    <property type="entry name" value="Rick_17kDa_Anti"/>
    <property type="match status" value="1"/>
</dbReference>
<feature type="domain" description="Glycine zipper 2TM" evidence="2">
    <location>
        <begin position="55"/>
        <end position="95"/>
    </location>
</feature>
<accession>A0A1A8XWZ5</accession>
<name>A0A1A8XWZ5_9RHOO</name>
<dbReference type="InterPro" id="IPR008816">
    <property type="entry name" value="Gly_zipper_2TM_dom"/>
</dbReference>
<keyword evidence="1" id="KW-0732">Signal</keyword>
<dbReference type="PROSITE" id="PS51257">
    <property type="entry name" value="PROKAR_LIPOPROTEIN"/>
    <property type="match status" value="1"/>
</dbReference>
<dbReference type="Proteomes" id="UP000199600">
    <property type="component" value="Unassembled WGS sequence"/>
</dbReference>
<dbReference type="EMBL" id="FLQY01000201">
    <property type="protein sequence ID" value="SBT08543.1"/>
    <property type="molecule type" value="Genomic_DNA"/>
</dbReference>